<dbReference type="InterPro" id="IPR036621">
    <property type="entry name" value="Anticodon-bd_dom_sf"/>
</dbReference>
<accession>G7YM62</accession>
<feature type="compositionally biased region" description="Basic and acidic residues" evidence="1">
    <location>
        <begin position="70"/>
        <end position="122"/>
    </location>
</feature>
<dbReference type="Proteomes" id="UP000008909">
    <property type="component" value="Unassembled WGS sequence"/>
</dbReference>
<keyword evidence="3" id="KW-1185">Reference proteome</keyword>
<name>G7YM62_CLOSI</name>
<gene>
    <name evidence="2" type="ORF">CLF_111971</name>
</gene>
<dbReference type="EMBL" id="DF143696">
    <property type="protein sequence ID" value="GAA54043.1"/>
    <property type="molecule type" value="Genomic_DNA"/>
</dbReference>
<feature type="compositionally biased region" description="Basic and acidic residues" evidence="1">
    <location>
        <begin position="1064"/>
        <end position="1074"/>
    </location>
</feature>
<dbReference type="Gene3D" id="3.40.50.800">
    <property type="entry name" value="Anticodon-binding domain"/>
    <property type="match status" value="1"/>
</dbReference>
<feature type="compositionally biased region" description="Gly residues" evidence="1">
    <location>
        <begin position="625"/>
        <end position="634"/>
    </location>
</feature>
<evidence type="ECO:0000256" key="1">
    <source>
        <dbReference type="SAM" id="MobiDB-lite"/>
    </source>
</evidence>
<feature type="region of interest" description="Disordered" evidence="1">
    <location>
        <begin position="1057"/>
        <end position="1081"/>
    </location>
</feature>
<dbReference type="PANTHER" id="PTHR23295">
    <property type="entry name" value="NUCLEAR RECEPTOR COACTIVATOR 5-RELATED"/>
    <property type="match status" value="1"/>
</dbReference>
<feature type="region of interest" description="Disordered" evidence="1">
    <location>
        <begin position="451"/>
        <end position="648"/>
    </location>
</feature>
<reference evidence="2" key="1">
    <citation type="journal article" date="2011" name="Genome Biol.">
        <title>The draft genome of the carcinogenic human liver fluke Clonorchis sinensis.</title>
        <authorList>
            <person name="Wang X."/>
            <person name="Chen W."/>
            <person name="Huang Y."/>
            <person name="Sun J."/>
            <person name="Men J."/>
            <person name="Liu H."/>
            <person name="Luo F."/>
            <person name="Guo L."/>
            <person name="Lv X."/>
            <person name="Deng C."/>
            <person name="Zhou C."/>
            <person name="Fan Y."/>
            <person name="Li X."/>
            <person name="Huang L."/>
            <person name="Hu Y."/>
            <person name="Liang C."/>
            <person name="Hu X."/>
            <person name="Xu J."/>
            <person name="Yu X."/>
        </authorList>
    </citation>
    <scope>NUCLEOTIDE SEQUENCE [LARGE SCALE GENOMIC DNA]</scope>
    <source>
        <strain evidence="2">Henan</strain>
    </source>
</reference>
<evidence type="ECO:0000313" key="2">
    <source>
        <dbReference type="EMBL" id="GAA54043.1"/>
    </source>
</evidence>
<organism evidence="2 3">
    <name type="scientific">Clonorchis sinensis</name>
    <name type="common">Chinese liver fluke</name>
    <dbReference type="NCBI Taxonomy" id="79923"/>
    <lineage>
        <taxon>Eukaryota</taxon>
        <taxon>Metazoa</taxon>
        <taxon>Spiralia</taxon>
        <taxon>Lophotrochozoa</taxon>
        <taxon>Platyhelminthes</taxon>
        <taxon>Trematoda</taxon>
        <taxon>Digenea</taxon>
        <taxon>Opisthorchiida</taxon>
        <taxon>Opisthorchiata</taxon>
        <taxon>Opisthorchiidae</taxon>
        <taxon>Clonorchis</taxon>
    </lineage>
</organism>
<feature type="compositionally biased region" description="Polar residues" evidence="1">
    <location>
        <begin position="534"/>
        <end position="547"/>
    </location>
</feature>
<feature type="non-terminal residue" evidence="2">
    <location>
        <position position="1"/>
    </location>
</feature>
<sequence length="1390" mass="156277">ILIYKDCLLVQFDSDLEAAGAVQCEDGAQFFGSIVSVKHVEPSTLSSLRRSGPPVDRYLAGGRRFQPAGSRDRDRDRDSDRDRARERDRDRGRTRERDVSPRGRYHDGSSYDRRRRREDLSPRKRSRSPLGQRGDRRHVHPLNWLSEVAGGDTTGPVNGSAAAAPKALSSTATTARTPPPYTVAIVAVQHDLVPYAETIEKRVSTGIRIPENRDPSSLRTHIVVLLSADHLTPCLADLTRDRVPFAIICTTTNWTHGSCTLRILYVPTQQEHRNMPLDDAMLLLQKEYDTYLATENEAPAMVPLSSEPTPMADPEDHTFLAPSRNMVTLLRMLADSRILSIGELDEISAFVQERKRRLEGRRLDTSADGHNGSTTDLKSRILNMLYPQTPVSSTPTNALTGIGSFQALPNSTVTPQPQMNPSNVQQVPPGMANPVVQQAIDTLMMLPSDRFSQQQPSMQQQSVGSQQNANVDVLGGRSSGGYPKGTTSGSMDRGAGAMGNRPPYGSEPNKFGSGRMDRSGSGMDDERAKFGQPQKLTDYSNLESKSGQGFGPQRYSTYKQPYGEVPKGQTPVGQQKKEPVRAGSGSAQKFGSRGSDEGAPGHQAIPRDDEGSAPHWRGRKRGKRGGGAGRGGLSDGRQSYPSPDQKATDSQILTNMHMLEGLGKFQPALLQRTLGWRLITCSMFLAILMQDNLTIKTFVFDFLSIPPSLFRFNNSAMMTQSFANMDITIETMKRICFAFSTTIAHYSDDSGQQMYANRYDSLGSFIDWLIINESAYRNTHRLKNRLLRCFAERYSHVTIGQNVSVYFVTSARAMLQLPRHSINGSIECWNSVISNVFRLLTRVHLCRNNLGEIENGQIISWNGSVRIRIGIQMSRIGRRKFRIWKKYWSGIRMSLQPIQKNSKAEMCFLQYQIFNRTSPVRLPKFHATYFSIVNTMFQPRVRHYEDSMVGCNLSSIIRMNRPGSTPFRQHQTHCDNRHWQCCGTWVAWVRWLIVGLFAELGSWIANVSSSVEVTSMKRLQSNCQARRTDQQSSSDTVKGEMYVVIIDSMTSVFNTDASLPQRKRKEDGNGRSRESTASNTISKSREITLLGIPVKTRSDIRLHRKCESPNSLGVIYRPFFSYEVTVYNSITAALRDDELWHIAKYFPPPADQESYHPALLYAWLNRKELQMHQPCAEWKRLRGGQCMIWQRSTKALTSKLSRAGNCRLPGWGPRDSNHQWLTTLAEMAQSRISRFLFAFVNFNAFRNCVTSQRAVILDNRLDQEEPVDDAGQRNSNATWCRFNMAASQRILVLGLLVSGLVSGGLRQLPILDFRRPKCGPYGNSAARNLLSGRTSIHCSVWERTRCKFGKRNSLGVITDTRLYKRGLDIQSARTKQRSLWTVTNWSIGEE</sequence>
<dbReference type="InterPro" id="IPR052600">
    <property type="entry name" value="Nuc_rcpt_coact/corep"/>
</dbReference>
<dbReference type="PANTHER" id="PTHR23295:SF6">
    <property type="entry name" value="NEOSIN, ISOFORM A"/>
    <property type="match status" value="1"/>
</dbReference>
<reference key="2">
    <citation type="submission" date="2011-10" db="EMBL/GenBank/DDBJ databases">
        <title>The genome and transcriptome sequence of Clonorchis sinensis provide insights into the carcinogenic liver fluke.</title>
        <authorList>
            <person name="Wang X."/>
            <person name="Huang Y."/>
            <person name="Chen W."/>
            <person name="Liu H."/>
            <person name="Guo L."/>
            <person name="Chen Y."/>
            <person name="Luo F."/>
            <person name="Zhou W."/>
            <person name="Sun J."/>
            <person name="Mao Q."/>
            <person name="Liang P."/>
            <person name="Zhou C."/>
            <person name="Tian Y."/>
            <person name="Men J."/>
            <person name="Lv X."/>
            <person name="Huang L."/>
            <person name="Zhou J."/>
            <person name="Hu Y."/>
            <person name="Li R."/>
            <person name="Zhang F."/>
            <person name="Lei H."/>
            <person name="Li X."/>
            <person name="Hu X."/>
            <person name="Liang C."/>
            <person name="Xu J."/>
            <person name="Wu Z."/>
            <person name="Yu X."/>
        </authorList>
    </citation>
    <scope>NUCLEOTIDE SEQUENCE</scope>
    <source>
        <strain>Henan</strain>
    </source>
</reference>
<dbReference type="SUPFAM" id="SSF52954">
    <property type="entry name" value="Class II aaRS ABD-related"/>
    <property type="match status" value="1"/>
</dbReference>
<feature type="region of interest" description="Disordered" evidence="1">
    <location>
        <begin position="42"/>
        <end position="162"/>
    </location>
</feature>
<keyword evidence="2" id="KW-0675">Receptor</keyword>
<proteinExistence type="predicted"/>
<evidence type="ECO:0000313" key="3">
    <source>
        <dbReference type="Proteomes" id="UP000008909"/>
    </source>
</evidence>
<feature type="compositionally biased region" description="Low complexity" evidence="1">
    <location>
        <begin position="452"/>
        <end position="467"/>
    </location>
</feature>
<protein>
    <submittedName>
        <fullName evidence="2">Nuclear receptor coactivator 5</fullName>
    </submittedName>
</protein>